<evidence type="ECO:0000313" key="4">
    <source>
        <dbReference type="EMBL" id="AOZ47510.1"/>
    </source>
</evidence>
<dbReference type="RefSeq" id="WP_062819984.1">
    <property type="nucleotide sequence ID" value="NZ_CP014352.1"/>
</dbReference>
<evidence type="ECO:0000256" key="2">
    <source>
        <dbReference type="ARBA" id="ARBA00022679"/>
    </source>
</evidence>
<dbReference type="Pfam" id="PF13692">
    <property type="entry name" value="Glyco_trans_1_4"/>
    <property type="match status" value="1"/>
</dbReference>
<dbReference type="GO" id="GO:0016757">
    <property type="term" value="F:glycosyltransferase activity"/>
    <property type="evidence" value="ECO:0007669"/>
    <property type="project" value="UniProtKB-KW"/>
</dbReference>
<evidence type="ECO:0000256" key="1">
    <source>
        <dbReference type="ARBA" id="ARBA00022676"/>
    </source>
</evidence>
<keyword evidence="1" id="KW-0328">Glycosyltransferase</keyword>
<dbReference type="Gene3D" id="3.40.50.2000">
    <property type="entry name" value="Glycogen Phosphorylase B"/>
    <property type="match status" value="2"/>
</dbReference>
<proteinExistence type="predicted"/>
<dbReference type="PANTHER" id="PTHR12526">
    <property type="entry name" value="GLYCOSYLTRANSFERASE"/>
    <property type="match status" value="1"/>
</dbReference>
<sequence>MPEPTLFLLTNSYPLAKGEEFIENEIDELAERFGRVVVVATQTRPGDVATRPVPDNVEVLTAGGPRPTGRAALLAAARGLARLPRSSWTRDLLRPPRRLGLEAMFEDHARATAADLLSRIPALELEPGSHAVVYSYWFLDTARVAMLLAADLRARGVVVDKLVSRAHGYDLYPERSPLGHLPERRLLLDAFDAVCPISQQGRQTLTAGWPRYAAKITTHHLGTADPGAPAACSREPLHIVSCSYLLPVKRMTRMPGVLAELRSRGVDARWTHIGGGPQTEAVREAARDAGVADAIDLRGHVGHDEILETERLLHPSCLVNLSSSEGVPVSMMEAASLGIPIIGTDVGGVSEIIDDGVNGRLVPADFTDGQAADALQGLAKLSDDDYTTQCAAARRTWERDFNRAVVYPRFCVETLGTPADADSVS</sequence>
<keyword evidence="6" id="KW-1185">Reference proteome</keyword>
<name>A0AAC8YHC4_9ACTN</name>
<evidence type="ECO:0000313" key="3">
    <source>
        <dbReference type="EMBL" id="AMS06047.1"/>
    </source>
</evidence>
<protein>
    <submittedName>
        <fullName evidence="3">Glycosyl transferase</fullName>
    </submittedName>
</protein>
<accession>A0AAC8YHC4</accession>
<organism evidence="3 5">
    <name type="scientific">Acidipropionibacterium acidipropionici</name>
    <dbReference type="NCBI Taxonomy" id="1748"/>
    <lineage>
        <taxon>Bacteria</taxon>
        <taxon>Bacillati</taxon>
        <taxon>Actinomycetota</taxon>
        <taxon>Actinomycetes</taxon>
        <taxon>Propionibacteriales</taxon>
        <taxon>Propionibacteriaceae</taxon>
        <taxon>Acidipropionibacterium</taxon>
    </lineage>
</organism>
<evidence type="ECO:0000313" key="5">
    <source>
        <dbReference type="Proteomes" id="UP000075221"/>
    </source>
</evidence>
<dbReference type="Proteomes" id="UP000075221">
    <property type="component" value="Chromosome"/>
</dbReference>
<dbReference type="SUPFAM" id="SSF53756">
    <property type="entry name" value="UDP-Glycosyltransferase/glycogen phosphorylase"/>
    <property type="match status" value="1"/>
</dbReference>
<dbReference type="EMBL" id="CP015970">
    <property type="protein sequence ID" value="AOZ47510.1"/>
    <property type="molecule type" value="Genomic_DNA"/>
</dbReference>
<reference evidence="4 6" key="1">
    <citation type="journal article" date="2016" name="Plant Dis.">
        <title>Improved production of propionic acid using genome shuffling.</title>
        <authorList>
            <person name="Luna-Flores C.H."/>
            <person name="Palfreyman R.W."/>
            <person name="Kromer J.O."/>
            <person name="Nielsen L.K."/>
            <person name="Marcellin E."/>
        </authorList>
    </citation>
    <scope>NUCLEOTIDE SEQUENCE [LARGE SCALE GENOMIC DNA]</scope>
    <source>
        <strain evidence="4 6">F3E8</strain>
    </source>
</reference>
<gene>
    <name evidence="4" type="ORF">A8L58_13450</name>
    <name evidence="3" type="ORF">AXH35_12000</name>
</gene>
<keyword evidence="2 3" id="KW-0808">Transferase</keyword>
<dbReference type="PANTHER" id="PTHR12526:SF629">
    <property type="entry name" value="TEICHURONIC ACID BIOSYNTHESIS GLYCOSYLTRANSFERASE TUAH-RELATED"/>
    <property type="match status" value="1"/>
</dbReference>
<dbReference type="Proteomes" id="UP000178666">
    <property type="component" value="Chromosome"/>
</dbReference>
<dbReference type="EMBL" id="CP014352">
    <property type="protein sequence ID" value="AMS06047.1"/>
    <property type="molecule type" value="Genomic_DNA"/>
</dbReference>
<dbReference type="AlphaFoldDB" id="A0AAC8YHC4"/>
<reference evidence="3 5" key="2">
    <citation type="submission" date="2016-02" db="EMBL/GenBank/DDBJ databases">
        <title>Complete Genome Sequence of Propionibacterium acidipropionici ATCC 55737.</title>
        <authorList>
            <person name="Luna Flores C.H."/>
            <person name="Nielsen L.K."/>
            <person name="Marcellin E."/>
        </authorList>
    </citation>
    <scope>NUCLEOTIDE SEQUENCE [LARGE SCALE GENOMIC DNA]</scope>
    <source>
        <strain evidence="3 5">ATCC 55737</strain>
    </source>
</reference>
<evidence type="ECO:0000313" key="6">
    <source>
        <dbReference type="Proteomes" id="UP000178666"/>
    </source>
</evidence>